<dbReference type="RefSeq" id="WP_099516896.1">
    <property type="nucleotide sequence ID" value="NZ_CP016808.1"/>
</dbReference>
<name>A0A1B2DCR0_9BACL</name>
<accession>A0A1B2DCR0</accession>
<feature type="domain" description="Gfo/Idh/MocA-like oxidoreductase N-terminal" evidence="1">
    <location>
        <begin position="5"/>
        <end position="128"/>
    </location>
</feature>
<dbReference type="PANTHER" id="PTHR42840">
    <property type="entry name" value="NAD(P)-BINDING ROSSMANN-FOLD SUPERFAMILY PROTEIN-RELATED"/>
    <property type="match status" value="1"/>
</dbReference>
<dbReference type="Pfam" id="PF01408">
    <property type="entry name" value="GFO_IDH_MocA"/>
    <property type="match status" value="1"/>
</dbReference>
<dbReference type="EMBL" id="CP016808">
    <property type="protein sequence ID" value="ANY65496.1"/>
    <property type="molecule type" value="Genomic_DNA"/>
</dbReference>
<dbReference type="GO" id="GO:0006740">
    <property type="term" value="P:NADPH regeneration"/>
    <property type="evidence" value="ECO:0007669"/>
    <property type="project" value="TreeGrafter"/>
</dbReference>
<dbReference type="GO" id="GO:0016491">
    <property type="term" value="F:oxidoreductase activity"/>
    <property type="evidence" value="ECO:0007669"/>
    <property type="project" value="TreeGrafter"/>
</dbReference>
<dbReference type="PANTHER" id="PTHR42840:SF7">
    <property type="entry name" value="BINDING ROSSMANN FOLD OXIDOREDUCTASE, PUTATIVE (AFU_ORTHOLOGUE AFUA_4G10190)-RELATED"/>
    <property type="match status" value="1"/>
</dbReference>
<organism evidence="2">
    <name type="scientific">Paenibacillus sp. BIHB 4019</name>
    <dbReference type="NCBI Taxonomy" id="1870819"/>
    <lineage>
        <taxon>Bacteria</taxon>
        <taxon>Bacillati</taxon>
        <taxon>Bacillota</taxon>
        <taxon>Bacilli</taxon>
        <taxon>Bacillales</taxon>
        <taxon>Paenibacillaceae</taxon>
        <taxon>Paenibacillus</taxon>
    </lineage>
</organism>
<dbReference type="GO" id="GO:0005737">
    <property type="term" value="C:cytoplasm"/>
    <property type="evidence" value="ECO:0007669"/>
    <property type="project" value="TreeGrafter"/>
</dbReference>
<reference evidence="2" key="1">
    <citation type="submission" date="2016-08" db="EMBL/GenBank/DDBJ databases">
        <title>Complete Genome Seqeunce of Paenibacillus sp. BIHB 4019 from tea rhizoplane.</title>
        <authorList>
            <person name="Thakur R."/>
            <person name="Swarnkar M.K."/>
            <person name="Gulati A."/>
        </authorList>
    </citation>
    <scope>NUCLEOTIDE SEQUENCE [LARGE SCALE GENOMIC DNA]</scope>
    <source>
        <strain evidence="2">BIHB4019</strain>
    </source>
</reference>
<dbReference type="AlphaFoldDB" id="A0A1B2DCR0"/>
<gene>
    <name evidence="2" type="ORF">BBD42_02715</name>
</gene>
<dbReference type="InterPro" id="IPR036291">
    <property type="entry name" value="NAD(P)-bd_dom_sf"/>
</dbReference>
<dbReference type="GO" id="GO:0000166">
    <property type="term" value="F:nucleotide binding"/>
    <property type="evidence" value="ECO:0007669"/>
    <property type="project" value="InterPro"/>
</dbReference>
<protein>
    <submittedName>
        <fullName evidence="2">Oxidoreductase</fullName>
    </submittedName>
</protein>
<dbReference type="Gene3D" id="3.30.360.10">
    <property type="entry name" value="Dihydrodipicolinate Reductase, domain 2"/>
    <property type="match status" value="1"/>
</dbReference>
<sequence length="361" mass="39810">MTKILNIGVVGTGEIAQTVHLPLLEAMSDKFRIAALCDVSEESLAYNGEKFRVPSANWYTDAKALVKQKDIDVVFVLNSDEYHAEVAIDAANEGKHVLIEKPMALTLKDADAIIEAKNKNNIKIMVGYMRRYAPALEAAVKEIGGLEKVLYARVRDIIGPNDFFVSQSGTYPKRFTDVPQAAITDKQERGQALVTEALGEVDASLAWMYRLLGGLGSHDLSVMREALGMPTGVAGAAAGKNGIFLNALFTYEHFNVSYETGIDQQGRFDAHLEVYGETKSVRVEYDTPYIKGLPIKLIINETIGGEFRETIIRPTYINPYTIELETLHEAITAGGAIKTTPEDYKDDLVLFKMIIDALKRG</sequence>
<dbReference type="InterPro" id="IPR000683">
    <property type="entry name" value="Gfo/Idh/MocA-like_OxRdtase_N"/>
</dbReference>
<evidence type="ECO:0000313" key="2">
    <source>
        <dbReference type="EMBL" id="ANY65496.1"/>
    </source>
</evidence>
<proteinExistence type="predicted"/>
<dbReference type="SUPFAM" id="SSF51735">
    <property type="entry name" value="NAD(P)-binding Rossmann-fold domains"/>
    <property type="match status" value="1"/>
</dbReference>
<evidence type="ECO:0000259" key="1">
    <source>
        <dbReference type="Pfam" id="PF01408"/>
    </source>
</evidence>
<dbReference type="Gene3D" id="3.40.50.720">
    <property type="entry name" value="NAD(P)-binding Rossmann-like Domain"/>
    <property type="match status" value="1"/>
</dbReference>